<keyword evidence="4 14" id="KW-0378">Hydrolase</keyword>
<feature type="binding site" evidence="14">
    <location>
        <begin position="8"/>
        <end position="15"/>
    </location>
    <ligand>
        <name>ATP</name>
        <dbReference type="ChEBI" id="CHEBI:30616"/>
    </ligand>
</feature>
<feature type="domain" description="UvrD-like helicase C-terminal" evidence="16">
    <location>
        <begin position="456"/>
        <end position="724"/>
    </location>
</feature>
<evidence type="ECO:0000256" key="6">
    <source>
        <dbReference type="ARBA" id="ARBA00022839"/>
    </source>
</evidence>
<evidence type="ECO:0000313" key="17">
    <source>
        <dbReference type="EMBL" id="PWH07476.1"/>
    </source>
</evidence>
<dbReference type="GO" id="GO:0005524">
    <property type="term" value="F:ATP binding"/>
    <property type="evidence" value="ECO:0007669"/>
    <property type="project" value="UniProtKB-UniRule"/>
</dbReference>
<dbReference type="PANTHER" id="PTHR11070">
    <property type="entry name" value="UVRD / RECB / PCRA DNA HELICASE FAMILY MEMBER"/>
    <property type="match status" value="1"/>
</dbReference>
<dbReference type="Proteomes" id="UP000245590">
    <property type="component" value="Unassembled WGS sequence"/>
</dbReference>
<dbReference type="InterPro" id="IPR027417">
    <property type="entry name" value="P-loop_NTPase"/>
</dbReference>
<evidence type="ECO:0000256" key="1">
    <source>
        <dbReference type="ARBA" id="ARBA00022722"/>
    </source>
</evidence>
<protein>
    <recommendedName>
        <fullName evidence="12">DNA 3'-5' helicase</fullName>
        <ecNumber evidence="12">5.6.2.4</ecNumber>
    </recommendedName>
</protein>
<sequence>MSFTLINASAGSGKTHTLTQEIADRMSAGLEPSQLIATTFTVKAAAELSDRVRRTLLERGQTEAARGIDSALIGTVNAVAGDLVREFALDAGISPDVQVLDQDRASAAFDAAIDEAVARAGDRASDLLARTEHDGEKNAANPFAVSSFWRDHVQELAGRARTNDVGADQLRASVEDSWEDFRRAGLPEPGTEDRRRTWLSRFDLALEGLQADVDAADQPGSSLNARSAGAVTKKLETLRQLRRTLGQGARTPWSAWAKLARVAEGKAGDPEGSGKYVYSKDVDAALVGLALEIAEELPANPVLQRDVRSLIELVVTTAADSLEAYAQYKNELALMDFIDQEVLALHLLRTSERARYAIGSRFRLLAVDEFQDTSPIQLALFLELGRQIEDLIWVGDPKQAIYGFRDADPALMLGVLEEVSAGTTALGEGRIRDLDHSWRSQEQVLELVSAVFPQVFRDLPRERVVLTPAPEAAAQRAAAGRTDGRIEAWIPEFSDRYKKVGEHAAGIADGVVRMLAEDEASPGDLAVLVRSNAQAAQVVAALQERGVPASGQGGPILSTREGRLVRAALAVTLDTADTLALTELVDLLPDHPAHESWFGDLTAPTDADGRREVLQSWWEADVLSGLRALREECIALSPVEMITAVIDALDLPERLRSWPFPEQRLRTLDALRRLAAEYADQARSASIPITLTGLRSVLDESEAGPDLSGIPDTVWVGTIHGAKGLEWSRVVVMLGAKATERAHTGGVFVVPAARLDVLRPLDGRSLRYWPRVLDSFTPLQELLTEAEHPQRVARSEREETGRLQYVALTRAGDVTVLSGDGTGSTLDALLEADEPLLRWEAGTDTIHVAGHGDLPARVRTTRVAGTAAVDGRAGRVLRSPLAATDLPECGRPAAGSRGAGPAARFQASAVASDDTLGTVHPPRRIGPALVSGGGQDWNRVGEAVHAFLALPLDQLTPALQEQAALRLVGRWAVSRAVGARTLLAAGDAWQQFLAAEFPGAEVLTEQPIAWWNEEEQVMEGWIDALLRLPDGELVLVDHKTYPGSDPVGHVRENYLGQLATYSSALGASRGRAPSRVLIHLPLRGEVLEVTVHAAEQAPDAAEQALDA</sequence>
<comment type="catalytic activity">
    <reaction evidence="13">
        <text>ATP + H2O = ADP + phosphate + H(+)</text>
        <dbReference type="Rhea" id="RHEA:13065"/>
        <dbReference type="ChEBI" id="CHEBI:15377"/>
        <dbReference type="ChEBI" id="CHEBI:15378"/>
        <dbReference type="ChEBI" id="CHEBI:30616"/>
        <dbReference type="ChEBI" id="CHEBI:43474"/>
        <dbReference type="ChEBI" id="CHEBI:456216"/>
        <dbReference type="EC" id="5.6.2.4"/>
    </reaction>
</comment>
<evidence type="ECO:0000259" key="16">
    <source>
        <dbReference type="PROSITE" id="PS51217"/>
    </source>
</evidence>
<evidence type="ECO:0000256" key="7">
    <source>
        <dbReference type="ARBA" id="ARBA00022840"/>
    </source>
</evidence>
<dbReference type="GO" id="GO:0000725">
    <property type="term" value="P:recombinational repair"/>
    <property type="evidence" value="ECO:0007669"/>
    <property type="project" value="TreeGrafter"/>
</dbReference>
<keyword evidence="6 17" id="KW-0269">Exonuclease</keyword>
<gene>
    <name evidence="17" type="ORF">DEO23_02270</name>
</gene>
<dbReference type="InterPro" id="IPR000212">
    <property type="entry name" value="DNA_helicase_UvrD/REP"/>
</dbReference>
<dbReference type="SUPFAM" id="SSF52540">
    <property type="entry name" value="P-loop containing nucleoside triphosphate hydrolases"/>
    <property type="match status" value="1"/>
</dbReference>
<keyword evidence="2 14" id="KW-0547">Nucleotide-binding</keyword>
<dbReference type="GO" id="GO:0003677">
    <property type="term" value="F:DNA binding"/>
    <property type="evidence" value="ECO:0007669"/>
    <property type="project" value="UniProtKB-KW"/>
</dbReference>
<keyword evidence="1" id="KW-0540">Nuclease</keyword>
<dbReference type="PROSITE" id="PS51217">
    <property type="entry name" value="UVRD_HELICASE_CTER"/>
    <property type="match status" value="1"/>
</dbReference>
<evidence type="ECO:0000256" key="3">
    <source>
        <dbReference type="ARBA" id="ARBA00022763"/>
    </source>
</evidence>
<dbReference type="PANTHER" id="PTHR11070:SF2">
    <property type="entry name" value="ATP-DEPENDENT DNA HELICASE SRS2"/>
    <property type="match status" value="1"/>
</dbReference>
<evidence type="ECO:0000259" key="15">
    <source>
        <dbReference type="PROSITE" id="PS51198"/>
    </source>
</evidence>
<comment type="caution">
    <text evidence="17">The sequence shown here is derived from an EMBL/GenBank/DDBJ whole genome shotgun (WGS) entry which is preliminary data.</text>
</comment>
<keyword evidence="5 14" id="KW-0347">Helicase</keyword>
<evidence type="ECO:0000256" key="10">
    <source>
        <dbReference type="ARBA" id="ARBA00023235"/>
    </source>
</evidence>
<dbReference type="AlphaFoldDB" id="A0A2U2RNP9"/>
<evidence type="ECO:0000256" key="11">
    <source>
        <dbReference type="ARBA" id="ARBA00034617"/>
    </source>
</evidence>
<name>A0A2U2RNP9_9MICO</name>
<accession>A0A2U2RNP9</accession>
<dbReference type="Gene3D" id="3.90.320.10">
    <property type="match status" value="1"/>
</dbReference>
<dbReference type="Pfam" id="PF00580">
    <property type="entry name" value="UvrD-helicase"/>
    <property type="match status" value="1"/>
</dbReference>
<keyword evidence="3" id="KW-0227">DNA damage</keyword>
<evidence type="ECO:0000256" key="4">
    <source>
        <dbReference type="ARBA" id="ARBA00022801"/>
    </source>
</evidence>
<evidence type="ECO:0000256" key="9">
    <source>
        <dbReference type="ARBA" id="ARBA00023204"/>
    </source>
</evidence>
<evidence type="ECO:0000313" key="18">
    <source>
        <dbReference type="Proteomes" id="UP000245590"/>
    </source>
</evidence>
<dbReference type="InterPro" id="IPR011604">
    <property type="entry name" value="PDDEXK-like_dom_sf"/>
</dbReference>
<dbReference type="InterPro" id="IPR014017">
    <property type="entry name" value="DNA_helicase_UvrD-like_C"/>
</dbReference>
<feature type="domain" description="UvrD-like helicase ATP-binding" evidence="15">
    <location>
        <begin position="1"/>
        <end position="441"/>
    </location>
</feature>
<keyword evidence="7 14" id="KW-0067">ATP-binding</keyword>
<keyword evidence="9" id="KW-0234">DNA repair</keyword>
<keyword evidence="10" id="KW-0413">Isomerase</keyword>
<dbReference type="Gene3D" id="3.40.50.300">
    <property type="entry name" value="P-loop containing nucleotide triphosphate hydrolases"/>
    <property type="match status" value="4"/>
</dbReference>
<dbReference type="InterPro" id="IPR014016">
    <property type="entry name" value="UvrD-like_ATP-bd"/>
</dbReference>
<keyword evidence="8" id="KW-0238">DNA-binding</keyword>
<dbReference type="GO" id="GO:0004527">
    <property type="term" value="F:exonuclease activity"/>
    <property type="evidence" value="ECO:0007669"/>
    <property type="project" value="UniProtKB-KW"/>
</dbReference>
<evidence type="ECO:0000256" key="2">
    <source>
        <dbReference type="ARBA" id="ARBA00022741"/>
    </source>
</evidence>
<reference evidence="17 18" key="1">
    <citation type="submission" date="2018-05" db="EMBL/GenBank/DDBJ databases">
        <title>Brachybacterium sp. M1HQ-2T, whole genome shotgun sequence.</title>
        <authorList>
            <person name="Tuo L."/>
        </authorList>
    </citation>
    <scope>NUCLEOTIDE SEQUENCE [LARGE SCALE GENOMIC DNA]</scope>
    <source>
        <strain evidence="17 18">M1HQ-2</strain>
    </source>
</reference>
<dbReference type="GO" id="GO:0043138">
    <property type="term" value="F:3'-5' DNA helicase activity"/>
    <property type="evidence" value="ECO:0007669"/>
    <property type="project" value="UniProtKB-EC"/>
</dbReference>
<dbReference type="EMBL" id="QFKX01000001">
    <property type="protein sequence ID" value="PWH07476.1"/>
    <property type="molecule type" value="Genomic_DNA"/>
</dbReference>
<evidence type="ECO:0000256" key="8">
    <source>
        <dbReference type="ARBA" id="ARBA00023125"/>
    </source>
</evidence>
<comment type="catalytic activity">
    <reaction evidence="11">
        <text>Couples ATP hydrolysis with the unwinding of duplex DNA by translocating in the 3'-5' direction.</text>
        <dbReference type="EC" id="5.6.2.4"/>
    </reaction>
</comment>
<evidence type="ECO:0000256" key="12">
    <source>
        <dbReference type="ARBA" id="ARBA00034808"/>
    </source>
</evidence>
<proteinExistence type="predicted"/>
<dbReference type="RefSeq" id="WP_109274362.1">
    <property type="nucleotide sequence ID" value="NZ_QFKX01000001.1"/>
</dbReference>
<keyword evidence="18" id="KW-1185">Reference proteome</keyword>
<organism evidence="17 18">
    <name type="scientific">Brachybacterium endophyticum</name>
    <dbReference type="NCBI Taxonomy" id="2182385"/>
    <lineage>
        <taxon>Bacteria</taxon>
        <taxon>Bacillati</taxon>
        <taxon>Actinomycetota</taxon>
        <taxon>Actinomycetes</taxon>
        <taxon>Micrococcales</taxon>
        <taxon>Dermabacteraceae</taxon>
        <taxon>Brachybacterium</taxon>
    </lineage>
</organism>
<evidence type="ECO:0000256" key="13">
    <source>
        <dbReference type="ARBA" id="ARBA00048988"/>
    </source>
</evidence>
<dbReference type="OrthoDB" id="9810135at2"/>
<evidence type="ECO:0000256" key="14">
    <source>
        <dbReference type="PROSITE-ProRule" id="PRU00560"/>
    </source>
</evidence>
<dbReference type="EC" id="5.6.2.4" evidence="12"/>
<dbReference type="PROSITE" id="PS51198">
    <property type="entry name" value="UVRD_HELICASE_ATP_BIND"/>
    <property type="match status" value="1"/>
</dbReference>
<evidence type="ECO:0000256" key="5">
    <source>
        <dbReference type="ARBA" id="ARBA00022806"/>
    </source>
</evidence>